<accession>A0A552X554</accession>
<evidence type="ECO:0000256" key="7">
    <source>
        <dbReference type="SAM" id="Phobius"/>
    </source>
</evidence>
<comment type="subcellular location">
    <subcellularLocation>
        <location evidence="1">Cell membrane</location>
    </subcellularLocation>
</comment>
<comment type="similarity">
    <text evidence="2">Belongs to the Smp family.</text>
</comment>
<keyword evidence="6 7" id="KW-0472">Membrane</keyword>
<keyword evidence="3" id="KW-1003">Cell membrane</keyword>
<keyword evidence="4 7" id="KW-0812">Transmembrane</keyword>
<comment type="caution">
    <text evidence="8">The sequence shown here is derived from an EMBL/GenBank/DDBJ whole genome shotgun (WGS) entry which is preliminary data.</text>
</comment>
<evidence type="ECO:0000256" key="4">
    <source>
        <dbReference type="ARBA" id="ARBA00022692"/>
    </source>
</evidence>
<evidence type="ECO:0000256" key="6">
    <source>
        <dbReference type="ARBA" id="ARBA00023136"/>
    </source>
</evidence>
<organism evidence="8 9">
    <name type="scientific">Aliidiomarina halalkaliphila</name>
    <dbReference type="NCBI Taxonomy" id="2593535"/>
    <lineage>
        <taxon>Bacteria</taxon>
        <taxon>Pseudomonadati</taxon>
        <taxon>Pseudomonadota</taxon>
        <taxon>Gammaproteobacteria</taxon>
        <taxon>Alteromonadales</taxon>
        <taxon>Idiomarinaceae</taxon>
        <taxon>Aliidiomarina</taxon>
    </lineage>
</organism>
<feature type="transmembrane region" description="Helical" evidence="7">
    <location>
        <begin position="29"/>
        <end position="51"/>
    </location>
</feature>
<keyword evidence="9" id="KW-1185">Reference proteome</keyword>
<dbReference type="Proteomes" id="UP000320359">
    <property type="component" value="Unassembled WGS sequence"/>
</dbReference>
<evidence type="ECO:0000256" key="2">
    <source>
        <dbReference type="ARBA" id="ARBA00005362"/>
    </source>
</evidence>
<sequence length="219" mass="24896">MNIPQSSLKNRVSDQPSEKRPWLVRGERWYRRGILGFLAVLIITNIATAYWQSRDEGDRVLAAHTENLARLILSQAEHEARIWFLEDNYEGLRSLAHHLQGQESILEVSVQDELGRSVVRAGHDLPIHQYLLSLPDTLWAVPMVATVMDHDGAGAQLLGFVRITFDYDRITAQSRPYHRASLQNQLLMLVMAFLAGILVAFALLRRRRPIAVPVNNDEA</sequence>
<dbReference type="AlphaFoldDB" id="A0A552X554"/>
<evidence type="ECO:0000256" key="5">
    <source>
        <dbReference type="ARBA" id="ARBA00022989"/>
    </source>
</evidence>
<dbReference type="OrthoDB" id="6398687at2"/>
<evidence type="ECO:0000256" key="1">
    <source>
        <dbReference type="ARBA" id="ARBA00004236"/>
    </source>
</evidence>
<keyword evidence="5 7" id="KW-1133">Transmembrane helix</keyword>
<proteinExistence type="inferred from homology"/>
<evidence type="ECO:0000313" key="8">
    <source>
        <dbReference type="EMBL" id="TRW50144.1"/>
    </source>
</evidence>
<name>A0A552X554_9GAMM</name>
<dbReference type="Pfam" id="PF10144">
    <property type="entry name" value="SMP_2"/>
    <property type="match status" value="1"/>
</dbReference>
<gene>
    <name evidence="8" type="ORF">FM042_04735</name>
</gene>
<dbReference type="GO" id="GO:0005886">
    <property type="term" value="C:plasma membrane"/>
    <property type="evidence" value="ECO:0007669"/>
    <property type="project" value="UniProtKB-SubCell"/>
</dbReference>
<feature type="transmembrane region" description="Helical" evidence="7">
    <location>
        <begin position="186"/>
        <end position="204"/>
    </location>
</feature>
<dbReference type="EMBL" id="VJWL01000001">
    <property type="protein sequence ID" value="TRW50144.1"/>
    <property type="molecule type" value="Genomic_DNA"/>
</dbReference>
<dbReference type="InterPro" id="IPR019305">
    <property type="entry name" value="Uncharacterised_Smp"/>
</dbReference>
<reference evidence="8 9" key="1">
    <citation type="submission" date="2019-07" db="EMBL/GenBank/DDBJ databases">
        <authorList>
            <person name="Yang M."/>
            <person name="Zhao D."/>
            <person name="Xiang H."/>
        </authorList>
    </citation>
    <scope>NUCLEOTIDE SEQUENCE [LARGE SCALE GENOMIC DNA]</scope>
    <source>
        <strain evidence="8 9">IM1326</strain>
    </source>
</reference>
<evidence type="ECO:0000256" key="3">
    <source>
        <dbReference type="ARBA" id="ARBA00022475"/>
    </source>
</evidence>
<evidence type="ECO:0000313" key="9">
    <source>
        <dbReference type="Proteomes" id="UP000320359"/>
    </source>
</evidence>
<dbReference type="RefSeq" id="WP_143234819.1">
    <property type="nucleotide sequence ID" value="NZ_VJWL01000001.1"/>
</dbReference>
<protein>
    <submittedName>
        <fullName evidence="8">Uncharacterized protein</fullName>
    </submittedName>
</protein>